<dbReference type="InterPro" id="IPR008927">
    <property type="entry name" value="6-PGluconate_DH-like_C_sf"/>
</dbReference>
<name>A0A8D4UVP4_9FIRM</name>
<dbReference type="GO" id="GO:0004665">
    <property type="term" value="F:prephenate dehydrogenase (NADP+) activity"/>
    <property type="evidence" value="ECO:0007669"/>
    <property type="project" value="InterPro"/>
</dbReference>
<dbReference type="KEGG" id="dho:Dia5BBH33_18080"/>
<dbReference type="PROSITE" id="PS51176">
    <property type="entry name" value="PDH_ADH"/>
    <property type="match status" value="1"/>
</dbReference>
<dbReference type="Proteomes" id="UP000320585">
    <property type="component" value="Chromosome"/>
</dbReference>
<feature type="region of interest" description="Disordered" evidence="5">
    <location>
        <begin position="279"/>
        <end position="298"/>
    </location>
</feature>
<dbReference type="PANTHER" id="PTHR21363:SF0">
    <property type="entry name" value="PREPHENATE DEHYDROGENASE [NADP(+)]"/>
    <property type="match status" value="1"/>
</dbReference>
<dbReference type="Gene3D" id="3.40.50.720">
    <property type="entry name" value="NAD(P)-binding Rossmann-like Domain"/>
    <property type="match status" value="1"/>
</dbReference>
<keyword evidence="4" id="KW-0175">Coiled coil</keyword>
<dbReference type="OrthoDB" id="9802008at2"/>
<dbReference type="Gene3D" id="1.10.3660.10">
    <property type="entry name" value="6-phosphogluconate dehydrogenase C-terminal like domain"/>
    <property type="match status" value="1"/>
</dbReference>
<evidence type="ECO:0000256" key="2">
    <source>
        <dbReference type="ARBA" id="ARBA00023002"/>
    </source>
</evidence>
<evidence type="ECO:0000256" key="4">
    <source>
        <dbReference type="SAM" id="Coils"/>
    </source>
</evidence>
<dbReference type="RefSeq" id="WP_143332850.1">
    <property type="nucleotide sequence ID" value="NZ_AP019697.1"/>
</dbReference>
<dbReference type="InterPro" id="IPR003099">
    <property type="entry name" value="Prephen_DH"/>
</dbReference>
<comment type="pathway">
    <text evidence="3">Amino-acid biosynthesis.</text>
</comment>
<keyword evidence="8" id="KW-1185">Reference proteome</keyword>
<dbReference type="InterPro" id="IPR046826">
    <property type="entry name" value="PDH_N"/>
</dbReference>
<sequence length="298" mass="32869">MSTSDFSKITVGVIGLGLMGGSFAKRFKEIGNRVIGINRTKSAEEEALRMGIIDSADPKDLKECRIVVSCTPEKATKAFLEENLSLLARDAILTDIAGVKDGFADIAESLILPTQDFISGHPMCGREGAGLSQASADIFKGANYIVIPRKSNRKENVALIEEMIRALGCAHAPAVTAHEHDEIIAYTSDLPHAAAAALMNSASYRKDTNRFTGGSFRDETRVADINEELWTSLFLSNRENVLTEIERFEAALETLRRAIEEKNEDSIRTFLSEAGRRRREWDSHGSSEYGSRERIVQD</sequence>
<dbReference type="Pfam" id="PF02153">
    <property type="entry name" value="PDH_N"/>
    <property type="match status" value="1"/>
</dbReference>
<dbReference type="GO" id="GO:0070403">
    <property type="term" value="F:NAD+ binding"/>
    <property type="evidence" value="ECO:0007669"/>
    <property type="project" value="InterPro"/>
</dbReference>
<dbReference type="EMBL" id="AP019697">
    <property type="protein sequence ID" value="BBK25873.1"/>
    <property type="molecule type" value="Genomic_DNA"/>
</dbReference>
<evidence type="ECO:0000256" key="3">
    <source>
        <dbReference type="ARBA" id="ARBA00029440"/>
    </source>
</evidence>
<proteinExistence type="inferred from homology"/>
<dbReference type="InterPro" id="IPR036291">
    <property type="entry name" value="NAD(P)-bd_dom_sf"/>
</dbReference>
<accession>A0A8D4UVP4</accession>
<organism evidence="7 8">
    <name type="scientific">Dialister hominis</name>
    <dbReference type="NCBI Taxonomy" id="2582419"/>
    <lineage>
        <taxon>Bacteria</taxon>
        <taxon>Bacillati</taxon>
        <taxon>Bacillota</taxon>
        <taxon>Negativicutes</taxon>
        <taxon>Veillonellales</taxon>
        <taxon>Veillonellaceae</taxon>
        <taxon>Dialister</taxon>
    </lineage>
</organism>
<dbReference type="GO" id="GO:0008977">
    <property type="term" value="F:prephenate dehydrogenase (NAD+) activity"/>
    <property type="evidence" value="ECO:0007669"/>
    <property type="project" value="InterPro"/>
</dbReference>
<comment type="similarity">
    <text evidence="1">Belongs to the prephenate/arogenate dehydrogenase family.</text>
</comment>
<keyword evidence="2" id="KW-0560">Oxidoreductase</keyword>
<dbReference type="Pfam" id="PF20463">
    <property type="entry name" value="PDH_C"/>
    <property type="match status" value="1"/>
</dbReference>
<evidence type="ECO:0000259" key="6">
    <source>
        <dbReference type="PROSITE" id="PS51176"/>
    </source>
</evidence>
<dbReference type="PANTHER" id="PTHR21363">
    <property type="entry name" value="PREPHENATE DEHYDROGENASE"/>
    <property type="match status" value="1"/>
</dbReference>
<reference evidence="8" key="1">
    <citation type="submission" date="2019-05" db="EMBL/GenBank/DDBJ databases">
        <title>Complete genome sequencing of Dialister sp. strain 5BBH33.</title>
        <authorList>
            <person name="Sakamoto M."/>
            <person name="Murakami T."/>
            <person name="Mori H."/>
        </authorList>
    </citation>
    <scope>NUCLEOTIDE SEQUENCE [LARGE SCALE GENOMIC DNA]</scope>
    <source>
        <strain evidence="8">5BBH33</strain>
    </source>
</reference>
<feature type="coiled-coil region" evidence="4">
    <location>
        <begin position="238"/>
        <end position="265"/>
    </location>
</feature>
<gene>
    <name evidence="7" type="ORF">Dia5BBH33_18080</name>
</gene>
<dbReference type="InterPro" id="IPR046825">
    <property type="entry name" value="PDH_C"/>
</dbReference>
<dbReference type="SUPFAM" id="SSF48179">
    <property type="entry name" value="6-phosphogluconate dehydrogenase C-terminal domain-like"/>
    <property type="match status" value="1"/>
</dbReference>
<evidence type="ECO:0000256" key="1">
    <source>
        <dbReference type="ARBA" id="ARBA00007964"/>
    </source>
</evidence>
<protein>
    <submittedName>
        <fullName evidence="7">Prephenate dehydrogenase</fullName>
    </submittedName>
</protein>
<dbReference type="SUPFAM" id="SSF51735">
    <property type="entry name" value="NAD(P)-binding Rossmann-fold domains"/>
    <property type="match status" value="1"/>
</dbReference>
<evidence type="ECO:0000256" key="5">
    <source>
        <dbReference type="SAM" id="MobiDB-lite"/>
    </source>
</evidence>
<dbReference type="GO" id="GO:0006571">
    <property type="term" value="P:tyrosine biosynthetic process"/>
    <property type="evidence" value="ECO:0007669"/>
    <property type="project" value="InterPro"/>
</dbReference>
<evidence type="ECO:0000313" key="7">
    <source>
        <dbReference type="EMBL" id="BBK25873.1"/>
    </source>
</evidence>
<evidence type="ECO:0000313" key="8">
    <source>
        <dbReference type="Proteomes" id="UP000320585"/>
    </source>
</evidence>
<dbReference type="GeneID" id="92717021"/>
<dbReference type="AlphaFoldDB" id="A0A8D4UVP4"/>
<dbReference type="InterPro" id="IPR050812">
    <property type="entry name" value="Preph/Arog_dehydrog"/>
</dbReference>
<feature type="domain" description="Prephenate/arogenate dehydrogenase" evidence="6">
    <location>
        <begin position="9"/>
        <end position="289"/>
    </location>
</feature>